<dbReference type="SUPFAM" id="SSF52540">
    <property type="entry name" value="P-loop containing nucleoside triphosphate hydrolases"/>
    <property type="match status" value="1"/>
</dbReference>
<dbReference type="InterPro" id="IPR011025">
    <property type="entry name" value="GproteinA_insert"/>
</dbReference>
<keyword evidence="10" id="KW-1185">Reference proteome</keyword>
<dbReference type="OrthoDB" id="5817230at2759"/>
<dbReference type="PROSITE" id="PS51882">
    <property type="entry name" value="G_ALPHA"/>
    <property type="match status" value="1"/>
</dbReference>
<proteinExistence type="inferred from homology"/>
<keyword evidence="2 7" id="KW-0479">Metal-binding</keyword>
<dbReference type="GO" id="GO:0031683">
    <property type="term" value="F:G-protein beta/gamma-subunit complex binding"/>
    <property type="evidence" value="ECO:0007669"/>
    <property type="project" value="InterPro"/>
</dbReference>
<protein>
    <submittedName>
        <fullName evidence="9">Guanine nucleotide binding protein, alpha subunit</fullName>
    </submittedName>
</protein>
<dbReference type="Gene3D" id="1.10.400.10">
    <property type="entry name" value="GI Alpha 1, domain 2-like"/>
    <property type="match status" value="1"/>
</dbReference>
<dbReference type="GO" id="GO:0005525">
    <property type="term" value="F:GTP binding"/>
    <property type="evidence" value="ECO:0007669"/>
    <property type="project" value="UniProtKB-KW"/>
</dbReference>
<dbReference type="InterPro" id="IPR027417">
    <property type="entry name" value="P-loop_NTPase"/>
</dbReference>
<dbReference type="PANTHER" id="PTHR10218:SF242">
    <property type="entry name" value="GUANINE NUCLEOTIDE-BINDING PROTEIN ALPHA-1 SUBUNIT"/>
    <property type="match status" value="1"/>
</dbReference>
<keyword evidence="4 6" id="KW-0342">GTP-binding</keyword>
<feature type="binding site" evidence="6">
    <location>
        <begin position="54"/>
        <end position="59"/>
    </location>
    <ligand>
        <name>GTP</name>
        <dbReference type="ChEBI" id="CHEBI:37565"/>
    </ligand>
</feature>
<keyword evidence="3 6" id="KW-0547">Nucleotide-binding</keyword>
<dbReference type="Gene3D" id="3.40.50.300">
    <property type="entry name" value="P-loop containing nucleotide triphosphate hydrolases"/>
    <property type="match status" value="1"/>
</dbReference>
<dbReference type="Pfam" id="PF00503">
    <property type="entry name" value="G-alpha"/>
    <property type="match status" value="1"/>
</dbReference>
<dbReference type="GO" id="GO:0046872">
    <property type="term" value="F:metal ion binding"/>
    <property type="evidence" value="ECO:0007669"/>
    <property type="project" value="UniProtKB-KW"/>
</dbReference>
<dbReference type="GO" id="GO:0005737">
    <property type="term" value="C:cytoplasm"/>
    <property type="evidence" value="ECO:0007669"/>
    <property type="project" value="TreeGrafter"/>
</dbReference>
<evidence type="ECO:0000256" key="4">
    <source>
        <dbReference type="ARBA" id="ARBA00023134"/>
    </source>
</evidence>
<feature type="binding site" evidence="6">
    <location>
        <begin position="210"/>
        <end position="214"/>
    </location>
    <ligand>
        <name>GTP</name>
        <dbReference type="ChEBI" id="CHEBI:37565"/>
    </ligand>
</feature>
<evidence type="ECO:0000256" key="8">
    <source>
        <dbReference type="SAM" id="MobiDB-lite"/>
    </source>
</evidence>
<feature type="binding site" evidence="6">
    <location>
        <begin position="279"/>
        <end position="282"/>
    </location>
    <ligand>
        <name>GTP</name>
        <dbReference type="ChEBI" id="CHEBI:37565"/>
    </ligand>
</feature>
<evidence type="ECO:0000256" key="6">
    <source>
        <dbReference type="PIRSR" id="PIRSR601019-1"/>
    </source>
</evidence>
<keyword evidence="5" id="KW-0807">Transducer</keyword>
<dbReference type="FunCoup" id="A0A1X2HSQ5">
    <property type="interactions" value="139"/>
</dbReference>
<dbReference type="PRINTS" id="PR01241">
    <property type="entry name" value="GPROTEINAFNG"/>
</dbReference>
<gene>
    <name evidence="9" type="ORF">BCR43DRAFT_509742</name>
</gene>
<dbReference type="Proteomes" id="UP000242180">
    <property type="component" value="Unassembled WGS sequence"/>
</dbReference>
<dbReference type="PRINTS" id="PR00318">
    <property type="entry name" value="GPROTEINA"/>
</dbReference>
<feature type="binding site" evidence="7">
    <location>
        <position position="58"/>
    </location>
    <ligand>
        <name>Mg(2+)</name>
        <dbReference type="ChEBI" id="CHEBI:18420"/>
    </ligand>
</feature>
<accession>A0A1X2HSQ5</accession>
<evidence type="ECO:0000256" key="7">
    <source>
        <dbReference type="PIRSR" id="PIRSR601019-2"/>
    </source>
</evidence>
<dbReference type="GO" id="GO:0001664">
    <property type="term" value="F:G protein-coupled receptor binding"/>
    <property type="evidence" value="ECO:0007669"/>
    <property type="project" value="InterPro"/>
</dbReference>
<dbReference type="STRING" id="13706.A0A1X2HSQ5"/>
<dbReference type="GO" id="GO:0003924">
    <property type="term" value="F:GTPase activity"/>
    <property type="evidence" value="ECO:0007669"/>
    <property type="project" value="InterPro"/>
</dbReference>
<dbReference type="AlphaFoldDB" id="A0A1X2HSQ5"/>
<dbReference type="PANTHER" id="PTHR10218">
    <property type="entry name" value="GTP-BINDING PROTEIN ALPHA SUBUNIT"/>
    <property type="match status" value="1"/>
</dbReference>
<sequence length="363" mass="42187">MGNCLPARSQSSQNSELARSRSIDRQIKADEKRLKTEVKILLLAQIGGITGAGESGKSTVLKQMRMIYAREFSDEERRGYRAIVLTNVLSIMQILIEIMDNLDMHFEDPSLESYVRMFDDVPITNDGPFPQEYLEPLKRLWNDPAIQRACLRGNAFALHDNCDYFYEDLDRIWGPNYVPTDRDIIHCRAKSTGITETVFHLGPLTYRMFDLGGQRSERKKWIHCFDKVTSILFVVAMSGYDQCLIEDRDSNQMQEALMLFNNVCNSPWFTKTSIILFLNKIDIFQEKIKTSPITDYFPDYTGPPGDFEQGKNYFRKRFQRLNRNLDKRVYIHYTDATDTHLLRHVMNSVSEIILNENLSTLML</sequence>
<evidence type="ECO:0000256" key="5">
    <source>
        <dbReference type="ARBA" id="ARBA00023224"/>
    </source>
</evidence>
<keyword evidence="7" id="KW-0460">Magnesium</keyword>
<dbReference type="InParanoid" id="A0A1X2HSQ5"/>
<dbReference type="EMBL" id="MCGN01000001">
    <property type="protein sequence ID" value="ORZ02579.1"/>
    <property type="molecule type" value="Genomic_DNA"/>
</dbReference>
<dbReference type="GO" id="GO:0005834">
    <property type="term" value="C:heterotrimeric G-protein complex"/>
    <property type="evidence" value="ECO:0007669"/>
    <property type="project" value="InterPro"/>
</dbReference>
<feature type="region of interest" description="Disordered" evidence="8">
    <location>
        <begin position="1"/>
        <end position="22"/>
    </location>
</feature>
<comment type="caution">
    <text evidence="9">The sequence shown here is derived from an EMBL/GenBank/DDBJ whole genome shotgun (WGS) entry which is preliminary data.</text>
</comment>
<feature type="binding site" evidence="7">
    <location>
        <position position="191"/>
    </location>
    <ligand>
        <name>Mg(2+)</name>
        <dbReference type="ChEBI" id="CHEBI:18420"/>
    </ligand>
</feature>
<dbReference type="InterPro" id="IPR001019">
    <property type="entry name" value="Gprotein_alpha_su"/>
</dbReference>
<evidence type="ECO:0000256" key="1">
    <source>
        <dbReference type="ARBA" id="ARBA00007976"/>
    </source>
</evidence>
<evidence type="ECO:0000256" key="3">
    <source>
        <dbReference type="ARBA" id="ARBA00022741"/>
    </source>
</evidence>
<dbReference type="SUPFAM" id="SSF47895">
    <property type="entry name" value="Transducin (alpha subunit), insertion domain"/>
    <property type="match status" value="1"/>
</dbReference>
<feature type="binding site" evidence="6">
    <location>
        <position position="336"/>
    </location>
    <ligand>
        <name>GTP</name>
        <dbReference type="ChEBI" id="CHEBI:37565"/>
    </ligand>
</feature>
<reference evidence="9 10" key="1">
    <citation type="submission" date="2016-07" db="EMBL/GenBank/DDBJ databases">
        <title>Pervasive Adenine N6-methylation of Active Genes in Fungi.</title>
        <authorList>
            <consortium name="DOE Joint Genome Institute"/>
            <person name="Mondo S.J."/>
            <person name="Dannebaum R.O."/>
            <person name="Kuo R.C."/>
            <person name="Labutti K."/>
            <person name="Haridas S."/>
            <person name="Kuo A."/>
            <person name="Salamov A."/>
            <person name="Ahrendt S.R."/>
            <person name="Lipzen A."/>
            <person name="Sullivan W."/>
            <person name="Andreopoulos W.B."/>
            <person name="Clum A."/>
            <person name="Lindquist E."/>
            <person name="Daum C."/>
            <person name="Ramamoorthy G.K."/>
            <person name="Gryganskyi A."/>
            <person name="Culley D."/>
            <person name="Magnuson J.K."/>
            <person name="James T.Y."/>
            <person name="O'Malley M.A."/>
            <person name="Stajich J.E."/>
            <person name="Spatafora J.W."/>
            <person name="Visel A."/>
            <person name="Grigoriev I.V."/>
        </authorList>
    </citation>
    <scope>NUCLEOTIDE SEQUENCE [LARGE SCALE GENOMIC DNA]</scope>
    <source>
        <strain evidence="9 10">NRRL 2496</strain>
    </source>
</reference>
<dbReference type="GO" id="GO:0000750">
    <property type="term" value="P:pheromone-dependent signal transduction involved in conjugation with cellular fusion"/>
    <property type="evidence" value="ECO:0007669"/>
    <property type="project" value="TreeGrafter"/>
</dbReference>
<dbReference type="CDD" id="cd00066">
    <property type="entry name" value="G-alpha"/>
    <property type="match status" value="1"/>
</dbReference>
<evidence type="ECO:0000256" key="2">
    <source>
        <dbReference type="ARBA" id="ARBA00022723"/>
    </source>
</evidence>
<evidence type="ECO:0000313" key="9">
    <source>
        <dbReference type="EMBL" id="ORZ02579.1"/>
    </source>
</evidence>
<dbReference type="GO" id="GO:0007186">
    <property type="term" value="P:G protein-coupled receptor signaling pathway"/>
    <property type="evidence" value="ECO:0007669"/>
    <property type="project" value="InterPro"/>
</dbReference>
<dbReference type="FunFam" id="3.40.50.300:FF:000051">
    <property type="entry name" value="Guanine nucleotide-binding protein subunit alpha"/>
    <property type="match status" value="1"/>
</dbReference>
<dbReference type="InterPro" id="IPR002975">
    <property type="entry name" value="Fungi_Gprotein_alpha"/>
</dbReference>
<evidence type="ECO:0000313" key="10">
    <source>
        <dbReference type="Proteomes" id="UP000242180"/>
    </source>
</evidence>
<organism evidence="9 10">
    <name type="scientific">Syncephalastrum racemosum</name>
    <name type="common">Filamentous fungus</name>
    <dbReference type="NCBI Taxonomy" id="13706"/>
    <lineage>
        <taxon>Eukaryota</taxon>
        <taxon>Fungi</taxon>
        <taxon>Fungi incertae sedis</taxon>
        <taxon>Mucoromycota</taxon>
        <taxon>Mucoromycotina</taxon>
        <taxon>Mucoromycetes</taxon>
        <taxon>Mucorales</taxon>
        <taxon>Syncephalastraceae</taxon>
        <taxon>Syncephalastrum</taxon>
    </lineage>
</organism>
<dbReference type="OMA" id="DDIVFRM"/>
<comment type="similarity">
    <text evidence="1">Belongs to the G-alpha family. G(q) subfamily.</text>
</comment>
<name>A0A1X2HSQ5_SYNRA</name>
<feature type="compositionally biased region" description="Polar residues" evidence="8">
    <location>
        <begin position="8"/>
        <end position="17"/>
    </location>
</feature>
<dbReference type="SMART" id="SM00275">
    <property type="entry name" value="G_alpha"/>
    <property type="match status" value="1"/>
</dbReference>